<dbReference type="EMBL" id="CCXY01000086">
    <property type="protein sequence ID" value="CEG11910.1"/>
    <property type="molecule type" value="Genomic_DNA"/>
</dbReference>
<organism evidence="1">
    <name type="scientific">groundwater metagenome</name>
    <dbReference type="NCBI Taxonomy" id="717931"/>
    <lineage>
        <taxon>unclassified sequences</taxon>
        <taxon>metagenomes</taxon>
        <taxon>ecological metagenomes</taxon>
    </lineage>
</organism>
<accession>A0A098EA96</accession>
<reference evidence="1" key="1">
    <citation type="submission" date="2014-09" db="EMBL/GenBank/DDBJ databases">
        <authorList>
            <person name="Probst J Alexander"/>
        </authorList>
    </citation>
    <scope>NUCLEOTIDE SEQUENCE</scope>
</reference>
<proteinExistence type="predicted"/>
<gene>
    <name evidence="1" type="ORF">MSIBF_A1760032</name>
</gene>
<name>A0A098EA96_9ZZZZ</name>
<protein>
    <submittedName>
        <fullName evidence="1">Uncharacterized protein</fullName>
    </submittedName>
</protein>
<dbReference type="PROSITE" id="PS51257">
    <property type="entry name" value="PROKAR_LIPOPROTEIN"/>
    <property type="match status" value="1"/>
</dbReference>
<sequence length="65" mass="6918">MKEKYIMLVLVGVLMIGLVLMSGCIGNEKENTTNTATNETNKSGCNNDAGVCKVPINPDGNETQT</sequence>
<dbReference type="AlphaFoldDB" id="A0A098EA96"/>
<evidence type="ECO:0000313" key="1">
    <source>
        <dbReference type="EMBL" id="CEG11910.1"/>
    </source>
</evidence>